<dbReference type="RefSeq" id="WP_136447223.1">
    <property type="nucleotide sequence ID" value="NZ_SSXH01000080.1"/>
</dbReference>
<dbReference type="GO" id="GO:0006508">
    <property type="term" value="P:proteolysis"/>
    <property type="evidence" value="ECO:0007669"/>
    <property type="project" value="UniProtKB-KW"/>
</dbReference>
<feature type="transmembrane region" description="Helical" evidence="12">
    <location>
        <begin position="114"/>
        <end position="133"/>
    </location>
</feature>
<feature type="transmembrane region" description="Helical" evidence="12">
    <location>
        <begin position="164"/>
        <end position="183"/>
    </location>
</feature>
<evidence type="ECO:0000256" key="9">
    <source>
        <dbReference type="RuleBase" id="RU000594"/>
    </source>
</evidence>
<evidence type="ECO:0000256" key="8">
    <source>
        <dbReference type="ARBA" id="ARBA00023136"/>
    </source>
</evidence>
<evidence type="ECO:0000256" key="5">
    <source>
        <dbReference type="ARBA" id="ARBA00022750"/>
    </source>
</evidence>
<gene>
    <name evidence="13" type="ORF">E7Y31_05500</name>
</gene>
<dbReference type="PROSITE" id="PS00855">
    <property type="entry name" value="SPASE_II"/>
    <property type="match status" value="1"/>
</dbReference>
<evidence type="ECO:0000256" key="4">
    <source>
        <dbReference type="ARBA" id="ARBA00022692"/>
    </source>
</evidence>
<dbReference type="AlphaFoldDB" id="A0A4S5ETM9"/>
<keyword evidence="8 12" id="KW-0472">Membrane</keyword>
<evidence type="ECO:0000313" key="13">
    <source>
        <dbReference type="EMBL" id="THJ75440.1"/>
    </source>
</evidence>
<sequence>MGEATTIGSSVSEDPVGRGSAATSGGVGASRRPVVTLTAAAVVILLLDIVTKHIAVAQLSDRGPVNVIPGVLDLQLTRNSGAAFSLAGGATVVLSLVALAVIAVVVFTARRLRSVGWAIVLGALLGGALGNLTDRIFRAPGPLRGHVVDFVHLHHWPIFNAADSAIVCGGILAVVLSLLGIGLDGTRYGDSGEAGSGAGEAALGADSRGVAPVAGDGGVIRADP</sequence>
<dbReference type="Pfam" id="PF01252">
    <property type="entry name" value="Peptidase_A8"/>
    <property type="match status" value="1"/>
</dbReference>
<dbReference type="Proteomes" id="UP000305282">
    <property type="component" value="Unassembled WGS sequence"/>
</dbReference>
<evidence type="ECO:0000256" key="2">
    <source>
        <dbReference type="ARBA" id="ARBA00022475"/>
    </source>
</evidence>
<evidence type="ECO:0000256" key="12">
    <source>
        <dbReference type="SAM" id="Phobius"/>
    </source>
</evidence>
<keyword evidence="6 9" id="KW-0378">Hydrolase</keyword>
<feature type="compositionally biased region" description="Low complexity" evidence="11">
    <location>
        <begin position="17"/>
        <end position="28"/>
    </location>
</feature>
<comment type="similarity">
    <text evidence="1 10">Belongs to the peptidase A8 family.</text>
</comment>
<dbReference type="HAMAP" id="MF_00161">
    <property type="entry name" value="LspA"/>
    <property type="match status" value="1"/>
</dbReference>
<dbReference type="EC" id="3.4.23.36" evidence="9"/>
<evidence type="ECO:0000256" key="1">
    <source>
        <dbReference type="ARBA" id="ARBA00006139"/>
    </source>
</evidence>
<comment type="catalytic activity">
    <reaction evidence="9">
        <text>Release of signal peptides from bacterial membrane prolipoproteins. Hydrolyzes -Xaa-Yaa-Zaa-|-(S,diacylglyceryl)Cys-, in which Xaa is hydrophobic (preferably Leu), and Yaa (Ala or Ser) and Zaa (Gly or Ala) have small, neutral side chains.</text>
        <dbReference type="EC" id="3.4.23.36"/>
    </reaction>
</comment>
<reference evidence="13 14" key="1">
    <citation type="submission" date="2019-04" db="EMBL/GenBank/DDBJ databases">
        <title>Draft genome sequences for three unisolated Alnus-infective Frankia Sp+ strains, AgTrS, AiOr and AvVan, the first sequenced Frankia strains able to sporulate in-planta.</title>
        <authorList>
            <person name="Bethencourt L."/>
            <person name="Vautrin F."/>
            <person name="Taib N."/>
            <person name="Dubost A."/>
            <person name="Castro-Garcia L."/>
            <person name="Imbaud O."/>
            <person name="Abrouk D."/>
            <person name="Fournier P."/>
            <person name="Briolay J."/>
            <person name="Nguyen A."/>
            <person name="Normand P."/>
            <person name="Fernandez M.P."/>
            <person name="Brochier-Armanet C."/>
            <person name="Herrera-Belaroussi A."/>
        </authorList>
    </citation>
    <scope>NUCLEOTIDE SEQUENCE [LARGE SCALE GENOMIC DNA]</scope>
    <source>
        <strain evidence="13 14">AvVan</strain>
    </source>
</reference>
<name>A0A4S5ETM9_9ACTN</name>
<dbReference type="PANTHER" id="PTHR33695">
    <property type="entry name" value="LIPOPROTEIN SIGNAL PEPTIDASE"/>
    <property type="match status" value="1"/>
</dbReference>
<dbReference type="PRINTS" id="PR00781">
    <property type="entry name" value="LIPOSIGPTASE"/>
</dbReference>
<evidence type="ECO:0000256" key="10">
    <source>
        <dbReference type="RuleBase" id="RU004181"/>
    </source>
</evidence>
<keyword evidence="7 12" id="KW-1133">Transmembrane helix</keyword>
<dbReference type="OrthoDB" id="4308908at2"/>
<dbReference type="InterPro" id="IPR001872">
    <property type="entry name" value="Peptidase_A8"/>
</dbReference>
<evidence type="ECO:0000256" key="6">
    <source>
        <dbReference type="ARBA" id="ARBA00022801"/>
    </source>
</evidence>
<evidence type="ECO:0000313" key="14">
    <source>
        <dbReference type="Proteomes" id="UP000305282"/>
    </source>
</evidence>
<dbReference type="PANTHER" id="PTHR33695:SF1">
    <property type="entry name" value="LIPOPROTEIN SIGNAL PEPTIDASE"/>
    <property type="match status" value="1"/>
</dbReference>
<evidence type="ECO:0000256" key="7">
    <source>
        <dbReference type="ARBA" id="ARBA00022989"/>
    </source>
</evidence>
<organism evidence="13 14">
    <name type="scientific">Candidatus Frankia alpina</name>
    <dbReference type="NCBI Taxonomy" id="2699483"/>
    <lineage>
        <taxon>Bacteria</taxon>
        <taxon>Bacillati</taxon>
        <taxon>Actinomycetota</taxon>
        <taxon>Actinomycetes</taxon>
        <taxon>Frankiales</taxon>
        <taxon>Frankiaceae</taxon>
        <taxon>Frankia</taxon>
    </lineage>
</organism>
<feature type="region of interest" description="Disordered" evidence="11">
    <location>
        <begin position="1"/>
        <end position="28"/>
    </location>
</feature>
<dbReference type="GO" id="GO:0016020">
    <property type="term" value="C:membrane"/>
    <property type="evidence" value="ECO:0007669"/>
    <property type="project" value="InterPro"/>
</dbReference>
<feature type="region of interest" description="Disordered" evidence="11">
    <location>
        <begin position="199"/>
        <end position="224"/>
    </location>
</feature>
<keyword evidence="4 12" id="KW-0812">Transmembrane</keyword>
<comment type="caution">
    <text evidence="13">The sequence shown here is derived from an EMBL/GenBank/DDBJ whole genome shotgun (WGS) entry which is preliminary data.</text>
</comment>
<dbReference type="EMBL" id="SSXH01000080">
    <property type="protein sequence ID" value="THJ75440.1"/>
    <property type="molecule type" value="Genomic_DNA"/>
</dbReference>
<feature type="compositionally biased region" description="Polar residues" evidence="11">
    <location>
        <begin position="1"/>
        <end position="12"/>
    </location>
</feature>
<proteinExistence type="inferred from homology"/>
<keyword evidence="2" id="KW-1003">Cell membrane</keyword>
<dbReference type="NCBIfam" id="TIGR00077">
    <property type="entry name" value="lspA"/>
    <property type="match status" value="1"/>
</dbReference>
<keyword evidence="3 9" id="KW-0645">Protease</keyword>
<feature type="transmembrane region" description="Helical" evidence="12">
    <location>
        <begin position="34"/>
        <end position="55"/>
    </location>
</feature>
<keyword evidence="5 9" id="KW-0064">Aspartyl protease</keyword>
<keyword evidence="14" id="KW-1185">Reference proteome</keyword>
<comment type="function">
    <text evidence="9">This protein specifically catalyzes the removal of signal peptides from prolipoproteins.</text>
</comment>
<evidence type="ECO:0000256" key="3">
    <source>
        <dbReference type="ARBA" id="ARBA00022670"/>
    </source>
</evidence>
<evidence type="ECO:0000256" key="11">
    <source>
        <dbReference type="SAM" id="MobiDB-lite"/>
    </source>
</evidence>
<feature type="non-terminal residue" evidence="13">
    <location>
        <position position="224"/>
    </location>
</feature>
<feature type="transmembrane region" description="Helical" evidence="12">
    <location>
        <begin position="82"/>
        <end position="107"/>
    </location>
</feature>
<dbReference type="GO" id="GO:0004190">
    <property type="term" value="F:aspartic-type endopeptidase activity"/>
    <property type="evidence" value="ECO:0007669"/>
    <property type="project" value="UniProtKB-KW"/>
</dbReference>
<accession>A0A4S5ETM9</accession>
<protein>
    <recommendedName>
        <fullName evidence="9">Lipoprotein signal peptidase</fullName>
        <ecNumber evidence="9">3.4.23.36</ecNumber>
    </recommendedName>
</protein>